<comment type="caution">
    <text evidence="2">The sequence shown here is derived from an EMBL/GenBank/DDBJ whole genome shotgun (WGS) entry which is preliminary data.</text>
</comment>
<evidence type="ECO:0000313" key="3">
    <source>
        <dbReference type="Proteomes" id="UP000221860"/>
    </source>
</evidence>
<gene>
    <name evidence="2" type="ORF">CJ301_03915</name>
</gene>
<dbReference type="PANTHER" id="PTHR34387">
    <property type="entry name" value="SLR1258 PROTEIN"/>
    <property type="match status" value="1"/>
</dbReference>
<keyword evidence="3" id="KW-1185">Reference proteome</keyword>
<dbReference type="Gene3D" id="3.30.70.2970">
    <property type="entry name" value="Protein of unknown function (DUF541), domain 2"/>
    <property type="match status" value="1"/>
</dbReference>
<proteinExistence type="predicted"/>
<dbReference type="InterPro" id="IPR007497">
    <property type="entry name" value="SIMPL/DUF541"/>
</dbReference>
<accession>A0A2G1MJI1</accession>
<evidence type="ECO:0008006" key="4">
    <source>
        <dbReference type="Google" id="ProtNLM"/>
    </source>
</evidence>
<dbReference type="GO" id="GO:0006974">
    <property type="term" value="P:DNA damage response"/>
    <property type="evidence" value="ECO:0007669"/>
    <property type="project" value="TreeGrafter"/>
</dbReference>
<reference evidence="2 3" key="1">
    <citation type="submission" date="2017-08" db="EMBL/GenBank/DDBJ databases">
        <title>Draft Genome Sequence of Loktanella cinnabarina Strain XM1, Isolated from Coastal Surface Water.</title>
        <authorList>
            <person name="Ma R."/>
            <person name="Wang J."/>
            <person name="Wang Q."/>
            <person name="Ma Z."/>
            <person name="Li J."/>
            <person name="Chen L."/>
        </authorList>
    </citation>
    <scope>NUCLEOTIDE SEQUENCE [LARGE SCALE GENOMIC DNA]</scope>
    <source>
        <strain evidence="2 3">XM1</strain>
    </source>
</reference>
<evidence type="ECO:0000313" key="2">
    <source>
        <dbReference type="EMBL" id="PHP28854.1"/>
    </source>
</evidence>
<dbReference type="OrthoDB" id="9813144at2"/>
<sequence>MSSLVRIPSGASDSALSRSRASSPARSGLSSGTSPTRLQPSGARCRSFRPSNESDRAKFGFMRQALASLTGSGNRPASRAASCRQLSARATRPPQVVIAPPCVSFPPGVRCARPKEDSMTFARLAALALVAGLAAPVAPAMAQTAQSTLAPARSITVAGEGHVRAAPEMARIRLGVSETADTARAALDAMNAAMARVLDQLNQAGIAPEDVQTGQLNLDRDYARARDGQSEPEGFVASTLVELRVQDIDSLGQVLDAAVGEGANRLQGIEFMLTDQAAARNEARRAAVADAQARAALYAESAGVTLGEVLSISESNISSGPRPMMDMRMAAAEGVPIAQGEVEVSAGVTLVFAID</sequence>
<dbReference type="EMBL" id="NQWH01000004">
    <property type="protein sequence ID" value="PHP28854.1"/>
    <property type="molecule type" value="Genomic_DNA"/>
</dbReference>
<dbReference type="Gene3D" id="3.30.110.170">
    <property type="entry name" value="Protein of unknown function (DUF541), domain 1"/>
    <property type="match status" value="1"/>
</dbReference>
<dbReference type="InterPro" id="IPR052022">
    <property type="entry name" value="26kDa_periplasmic_antigen"/>
</dbReference>
<feature type="region of interest" description="Disordered" evidence="1">
    <location>
        <begin position="1"/>
        <end position="53"/>
    </location>
</feature>
<dbReference type="Proteomes" id="UP000221860">
    <property type="component" value="Unassembled WGS sequence"/>
</dbReference>
<protein>
    <recommendedName>
        <fullName evidence="4">SIMPL domain-containing protein</fullName>
    </recommendedName>
</protein>
<dbReference type="Pfam" id="PF04402">
    <property type="entry name" value="SIMPL"/>
    <property type="match status" value="1"/>
</dbReference>
<dbReference type="AlphaFoldDB" id="A0A2G1MJI1"/>
<name>A0A2G1MJI1_9RHOB</name>
<evidence type="ECO:0000256" key="1">
    <source>
        <dbReference type="SAM" id="MobiDB-lite"/>
    </source>
</evidence>
<organism evidence="2 3">
    <name type="scientific">Limimaricola cinnabarinus</name>
    <dbReference type="NCBI Taxonomy" id="1125964"/>
    <lineage>
        <taxon>Bacteria</taxon>
        <taxon>Pseudomonadati</taxon>
        <taxon>Pseudomonadota</taxon>
        <taxon>Alphaproteobacteria</taxon>
        <taxon>Rhodobacterales</taxon>
        <taxon>Paracoccaceae</taxon>
        <taxon>Limimaricola</taxon>
    </lineage>
</organism>
<feature type="compositionally biased region" description="Low complexity" evidence="1">
    <location>
        <begin position="8"/>
        <end position="32"/>
    </location>
</feature>
<dbReference type="PANTHER" id="PTHR34387:SF1">
    <property type="entry name" value="PERIPLASMIC IMMUNOGENIC PROTEIN"/>
    <property type="match status" value="1"/>
</dbReference>